<dbReference type="SMART" id="SM00448">
    <property type="entry name" value="REC"/>
    <property type="match status" value="1"/>
</dbReference>
<evidence type="ECO:0000313" key="4">
    <source>
        <dbReference type="EMBL" id="GEA80148.1"/>
    </source>
</evidence>
<protein>
    <submittedName>
        <fullName evidence="4">Serine/threonine phosphatase</fullName>
    </submittedName>
</protein>
<dbReference type="GO" id="GO:0000160">
    <property type="term" value="P:phosphorelay signal transduction system"/>
    <property type="evidence" value="ECO:0007669"/>
    <property type="project" value="InterPro"/>
</dbReference>
<comment type="caution">
    <text evidence="4">The sequence shown here is derived from an EMBL/GenBank/DDBJ whole genome shotgun (WGS) entry which is preliminary data.</text>
</comment>
<keyword evidence="5" id="KW-1185">Reference proteome</keyword>
<dbReference type="SUPFAM" id="SSF52172">
    <property type="entry name" value="CheY-like"/>
    <property type="match status" value="1"/>
</dbReference>
<gene>
    <name evidence="4" type="ORF">CUD01_05920</name>
</gene>
<sequence length="392" mass="41089">MIEVDAPAGAEPGPLRVLVVEDDEGDWVLATEHLADAGLDADLRRARTLDEAVTMLDVDCVLLDLGLPDAAGLPALERLLAAGAPAVVVLTGLADAHAGVAAVAAGAQDYLDKSDVDGERLVRSVRYAIARRRLEDADRALYRSVVREQETTRLEQALLPRPAVPDGTIELAVGYRAGRDGVLGGDFYDAVARPDGTVLAIVGDVCGHGPDEAALGATLRTAWRTLVLAEVPTRELLGLLERVLESERPSPEIFTTFAMVAVDADRAAADVYLAGHPVPFLLGPPSTMVSGARRGRALGIPVRGGWEPLRLELGDDWGILLHTDGLMEATLAGSSDRIGKAGLLAVVDESLAACAREPDGPALVDRVIEGVRAAHGGDLVDDAAVVVVGWHA</sequence>
<dbReference type="InterPro" id="IPR001932">
    <property type="entry name" value="PPM-type_phosphatase-like_dom"/>
</dbReference>
<evidence type="ECO:0000256" key="2">
    <source>
        <dbReference type="PROSITE-ProRule" id="PRU00169"/>
    </source>
</evidence>
<evidence type="ECO:0000256" key="1">
    <source>
        <dbReference type="ARBA" id="ARBA00022801"/>
    </source>
</evidence>
<dbReference type="RefSeq" id="WP_141318584.1">
    <property type="nucleotide sequence ID" value="NZ_BJLP01000006.1"/>
</dbReference>
<dbReference type="InterPro" id="IPR036457">
    <property type="entry name" value="PPM-type-like_dom_sf"/>
</dbReference>
<dbReference type="Pfam" id="PF07228">
    <property type="entry name" value="SpoIIE"/>
    <property type="match status" value="1"/>
</dbReference>
<name>A0A4Y3KAX6_CELUD</name>
<dbReference type="Gene3D" id="3.60.40.10">
    <property type="entry name" value="PPM-type phosphatase domain"/>
    <property type="match status" value="1"/>
</dbReference>
<proteinExistence type="predicted"/>
<evidence type="ECO:0000313" key="5">
    <source>
        <dbReference type="Proteomes" id="UP000315842"/>
    </source>
</evidence>
<keyword evidence="1" id="KW-0378">Hydrolase</keyword>
<dbReference type="Proteomes" id="UP000315842">
    <property type="component" value="Unassembled WGS sequence"/>
</dbReference>
<dbReference type="EMBL" id="BJLP01000006">
    <property type="protein sequence ID" value="GEA80148.1"/>
    <property type="molecule type" value="Genomic_DNA"/>
</dbReference>
<evidence type="ECO:0000259" key="3">
    <source>
        <dbReference type="PROSITE" id="PS50110"/>
    </source>
</evidence>
<dbReference type="Gene3D" id="3.40.50.2300">
    <property type="match status" value="1"/>
</dbReference>
<dbReference type="PROSITE" id="PS50110">
    <property type="entry name" value="RESPONSE_REGULATORY"/>
    <property type="match status" value="1"/>
</dbReference>
<organism evidence="4 5">
    <name type="scientific">Cellulomonas uda</name>
    <dbReference type="NCBI Taxonomy" id="1714"/>
    <lineage>
        <taxon>Bacteria</taxon>
        <taxon>Bacillati</taxon>
        <taxon>Actinomycetota</taxon>
        <taxon>Actinomycetes</taxon>
        <taxon>Micrococcales</taxon>
        <taxon>Cellulomonadaceae</taxon>
        <taxon>Cellulomonas</taxon>
    </lineage>
</organism>
<reference evidence="4 5" key="1">
    <citation type="submission" date="2019-06" db="EMBL/GenBank/DDBJ databases">
        <title>Whole genome shotgun sequence of Cellulomonas uda NBRC 3747.</title>
        <authorList>
            <person name="Hosoyama A."/>
            <person name="Uohara A."/>
            <person name="Ohji S."/>
            <person name="Ichikawa N."/>
        </authorList>
    </citation>
    <scope>NUCLEOTIDE SEQUENCE [LARGE SCALE GENOMIC DNA]</scope>
    <source>
        <strain evidence="4 5">NBRC 3747</strain>
    </source>
</reference>
<accession>A0A4Y3KAX6</accession>
<dbReference type="PANTHER" id="PTHR43156:SF2">
    <property type="entry name" value="STAGE II SPORULATION PROTEIN E"/>
    <property type="match status" value="1"/>
</dbReference>
<dbReference type="SMART" id="SM00331">
    <property type="entry name" value="PP2C_SIG"/>
    <property type="match status" value="1"/>
</dbReference>
<feature type="domain" description="Response regulatory" evidence="3">
    <location>
        <begin position="16"/>
        <end position="128"/>
    </location>
</feature>
<dbReference type="InterPro" id="IPR011006">
    <property type="entry name" value="CheY-like_superfamily"/>
</dbReference>
<dbReference type="InterPro" id="IPR052016">
    <property type="entry name" value="Bact_Sigma-Reg"/>
</dbReference>
<dbReference type="Pfam" id="PF00072">
    <property type="entry name" value="Response_reg"/>
    <property type="match status" value="1"/>
</dbReference>
<dbReference type="InterPro" id="IPR001789">
    <property type="entry name" value="Sig_transdc_resp-reg_receiver"/>
</dbReference>
<feature type="modified residue" description="4-aspartylphosphate" evidence="2">
    <location>
        <position position="64"/>
    </location>
</feature>
<keyword evidence="2" id="KW-0597">Phosphoprotein</keyword>
<dbReference type="PANTHER" id="PTHR43156">
    <property type="entry name" value="STAGE II SPORULATION PROTEIN E-RELATED"/>
    <property type="match status" value="1"/>
</dbReference>
<dbReference type="GO" id="GO:0016791">
    <property type="term" value="F:phosphatase activity"/>
    <property type="evidence" value="ECO:0007669"/>
    <property type="project" value="TreeGrafter"/>
</dbReference>
<dbReference type="AlphaFoldDB" id="A0A4Y3KAX6"/>